<keyword evidence="3" id="KW-1185">Reference proteome</keyword>
<name>A0AAD9NZ16_RIDPI</name>
<dbReference type="AlphaFoldDB" id="A0AAD9NZ16"/>
<gene>
    <name evidence="2" type="ORF">NP493_246g03020</name>
</gene>
<feature type="region of interest" description="Disordered" evidence="1">
    <location>
        <begin position="54"/>
        <end position="81"/>
    </location>
</feature>
<reference evidence="2" key="1">
    <citation type="journal article" date="2023" name="Mol. Biol. Evol.">
        <title>Third-Generation Sequencing Reveals the Adaptive Role of the Epigenome in Three Deep-Sea Polychaetes.</title>
        <authorList>
            <person name="Perez M."/>
            <person name="Aroh O."/>
            <person name="Sun Y."/>
            <person name="Lan Y."/>
            <person name="Juniper S.K."/>
            <person name="Young C.R."/>
            <person name="Angers B."/>
            <person name="Qian P.Y."/>
        </authorList>
    </citation>
    <scope>NUCLEOTIDE SEQUENCE</scope>
    <source>
        <strain evidence="2">R07B-5</strain>
    </source>
</reference>
<dbReference type="Proteomes" id="UP001209878">
    <property type="component" value="Unassembled WGS sequence"/>
</dbReference>
<evidence type="ECO:0000313" key="2">
    <source>
        <dbReference type="EMBL" id="KAK2185113.1"/>
    </source>
</evidence>
<evidence type="ECO:0000256" key="1">
    <source>
        <dbReference type="SAM" id="MobiDB-lite"/>
    </source>
</evidence>
<sequence>MALISLTIAFPSGDTKKITYPRGSVTGVLKCDLKQLGQSVITVKEDANKILTEAVHQEKSDHTRTESVQMLPASEDDNGGK</sequence>
<dbReference type="EMBL" id="JAODUO010000245">
    <property type="protein sequence ID" value="KAK2185113.1"/>
    <property type="molecule type" value="Genomic_DNA"/>
</dbReference>
<comment type="caution">
    <text evidence="2">The sequence shown here is derived from an EMBL/GenBank/DDBJ whole genome shotgun (WGS) entry which is preliminary data.</text>
</comment>
<protein>
    <submittedName>
        <fullName evidence="2">Uncharacterized protein</fullName>
    </submittedName>
</protein>
<feature type="compositionally biased region" description="Basic and acidic residues" evidence="1">
    <location>
        <begin position="55"/>
        <end position="65"/>
    </location>
</feature>
<proteinExistence type="predicted"/>
<accession>A0AAD9NZ16</accession>
<organism evidence="2 3">
    <name type="scientific">Ridgeia piscesae</name>
    <name type="common">Tubeworm</name>
    <dbReference type="NCBI Taxonomy" id="27915"/>
    <lineage>
        <taxon>Eukaryota</taxon>
        <taxon>Metazoa</taxon>
        <taxon>Spiralia</taxon>
        <taxon>Lophotrochozoa</taxon>
        <taxon>Annelida</taxon>
        <taxon>Polychaeta</taxon>
        <taxon>Sedentaria</taxon>
        <taxon>Canalipalpata</taxon>
        <taxon>Sabellida</taxon>
        <taxon>Siboglinidae</taxon>
        <taxon>Ridgeia</taxon>
    </lineage>
</organism>
<evidence type="ECO:0000313" key="3">
    <source>
        <dbReference type="Proteomes" id="UP001209878"/>
    </source>
</evidence>